<dbReference type="AlphaFoldDB" id="A0AAF0FMU9"/>
<gene>
    <name evidence="1" type="ORF">L1994_09570</name>
</gene>
<dbReference type="Gene3D" id="2.50.20.10">
    <property type="entry name" value="Lipoprotein localisation LolA/LolB/LppX"/>
    <property type="match status" value="1"/>
</dbReference>
<protein>
    <submittedName>
        <fullName evidence="1">Uncharacterized protein</fullName>
    </submittedName>
</protein>
<reference evidence="1" key="1">
    <citation type="submission" date="2022-01" db="EMBL/GenBank/DDBJ databases">
        <title>Complete genome of Methanomicrobium antiquum DSM 21220.</title>
        <authorList>
            <person name="Chen S.-C."/>
            <person name="You Y.-T."/>
            <person name="Zhou Y.-Z."/>
            <person name="Lai M.-C."/>
        </authorList>
    </citation>
    <scope>NUCLEOTIDE SEQUENCE</scope>
    <source>
        <strain evidence="1">DSM 21220</strain>
    </source>
</reference>
<dbReference type="Proteomes" id="UP001218895">
    <property type="component" value="Chromosome"/>
</dbReference>
<evidence type="ECO:0000313" key="2">
    <source>
        <dbReference type="Proteomes" id="UP001218895"/>
    </source>
</evidence>
<dbReference type="RefSeq" id="WP_278099219.1">
    <property type="nucleotide sequence ID" value="NZ_CP091092.1"/>
</dbReference>
<accession>A0AAF0FMU9</accession>
<dbReference type="PANTHER" id="PTHR37507:SF2">
    <property type="entry name" value="SPORULATION PROTEIN YDCC"/>
    <property type="match status" value="1"/>
</dbReference>
<dbReference type="GeneID" id="79950646"/>
<proteinExistence type="predicted"/>
<name>A0AAF0FMU9_9EURY</name>
<dbReference type="PANTHER" id="PTHR37507">
    <property type="entry name" value="SPORULATION PROTEIN YDCC"/>
    <property type="match status" value="1"/>
</dbReference>
<keyword evidence="2" id="KW-1185">Reference proteome</keyword>
<evidence type="ECO:0000313" key="1">
    <source>
        <dbReference type="EMBL" id="WFN36382.1"/>
    </source>
</evidence>
<dbReference type="InterPro" id="IPR052944">
    <property type="entry name" value="Sporulation_related"/>
</dbReference>
<organism evidence="1 2">
    <name type="scientific">Methanomicrobium antiquum</name>
    <dbReference type="NCBI Taxonomy" id="487686"/>
    <lineage>
        <taxon>Archaea</taxon>
        <taxon>Methanobacteriati</taxon>
        <taxon>Methanobacteriota</taxon>
        <taxon>Stenosarchaea group</taxon>
        <taxon>Methanomicrobia</taxon>
        <taxon>Methanomicrobiales</taxon>
        <taxon>Methanomicrobiaceae</taxon>
        <taxon>Methanomicrobium</taxon>
    </lineage>
</organism>
<dbReference type="EMBL" id="CP091092">
    <property type="protein sequence ID" value="WFN36382.1"/>
    <property type="molecule type" value="Genomic_DNA"/>
</dbReference>
<sequence>MTFSLLSGCTSGQYDNLSAGELKIQYLENAGKIEDYQSEYSSSKDGTILFDWKSPAEYRMEYMDSKKNAPGTLLLMNKTTGVSYDAKENTYKIQPEIAYLPRHDYQAVIQRAVRDEEFKITNTKTADGRMLYEIEILTEPWSDKYTDYISSKIEAWIDPKSGLVWNITTYYPSDTVNDVIEYNRIEVNTNIPESRFSLFPPSGSKPRGAVEKPGIIKTENYSDSLHPALVSGSTDYTSDLLTLPIGGFNGERFLIYLFDYDGTKWVKKPDPSASINYTFYSRNMKPGTVKYKITRVAGLYETSPLPLPRNFTVTIEPDEFKAEPGKTYTSKVTAHMQPDLDYDNLWLYIHADIEELPDAITDDWVRVAINDGTPMSGAGLYHFYQGSGDYAQDMLVVPQGKTGVAQFIVHTGELDTGIVTMNLTTVPCNLNHGPIGEDERPSWPKGIQVSVTPEKFTARSFADYFLDMSFYVDSSVKPGDYCFSAQLRTPTGGFDFAPFTLRVIRGD</sequence>
<dbReference type="KEGG" id="manq:L1994_09570"/>